<dbReference type="Proteomes" id="UP000245802">
    <property type="component" value="Chromosome"/>
</dbReference>
<proteinExistence type="predicted"/>
<accession>A0A2Z3H9I5</accession>
<evidence type="ECO:0000313" key="2">
    <source>
        <dbReference type="Proteomes" id="UP000245802"/>
    </source>
</evidence>
<reference evidence="1 2" key="1">
    <citation type="submission" date="2018-01" db="EMBL/GenBank/DDBJ databases">
        <title>G. obscuriglobus.</title>
        <authorList>
            <person name="Franke J."/>
            <person name="Blomberg W."/>
            <person name="Selmecki A."/>
        </authorList>
    </citation>
    <scope>NUCLEOTIDE SEQUENCE [LARGE SCALE GENOMIC DNA]</scope>
    <source>
        <strain evidence="1 2">DSM 5831</strain>
    </source>
</reference>
<dbReference type="AlphaFoldDB" id="A0A2Z3H9I5"/>
<organism evidence="1 2">
    <name type="scientific">Gemmata obscuriglobus</name>
    <dbReference type="NCBI Taxonomy" id="114"/>
    <lineage>
        <taxon>Bacteria</taxon>
        <taxon>Pseudomonadati</taxon>
        <taxon>Planctomycetota</taxon>
        <taxon>Planctomycetia</taxon>
        <taxon>Gemmatales</taxon>
        <taxon>Gemmataceae</taxon>
        <taxon>Gemmata</taxon>
    </lineage>
</organism>
<dbReference type="EMBL" id="CP025958">
    <property type="protein sequence ID" value="AWM40286.1"/>
    <property type="molecule type" value="Genomic_DNA"/>
</dbReference>
<sequence length="95" mass="9979">MKGKSGKAKKAGDLTTGWAKLAPVLGEIEAVLRRIEAFNDDPDTQALREAAPAAFHELDIIEEVLTESAGILARRAALSASQGPCLPSAIGLVRL</sequence>
<name>A0A2Z3H9I5_9BACT</name>
<evidence type="ECO:0000313" key="1">
    <source>
        <dbReference type="EMBL" id="AWM40286.1"/>
    </source>
</evidence>
<protein>
    <submittedName>
        <fullName evidence="1">Uncharacterized protein</fullName>
    </submittedName>
</protein>
<dbReference type="KEGG" id="gog:C1280_26965"/>
<keyword evidence="2" id="KW-1185">Reference proteome</keyword>
<gene>
    <name evidence="1" type="ORF">C1280_26965</name>
</gene>
<dbReference type="RefSeq" id="WP_010034393.1">
    <property type="nucleotide sequence ID" value="NZ_CP025958.1"/>
</dbReference>